<proteinExistence type="predicted"/>
<dbReference type="EMBL" id="VOFY01000010">
    <property type="protein sequence ID" value="KAA8589139.1"/>
    <property type="molecule type" value="Genomic_DNA"/>
</dbReference>
<keyword evidence="2" id="KW-1185">Reference proteome</keyword>
<dbReference type="AlphaFoldDB" id="A0A5J5D6S5"/>
<protein>
    <submittedName>
        <fullName evidence="1">Uncharacterized protein</fullName>
    </submittedName>
</protein>
<dbReference type="Proteomes" id="UP000327493">
    <property type="component" value="Chromosome 10"/>
</dbReference>
<organism evidence="1 2">
    <name type="scientific">Etheostoma spectabile</name>
    <name type="common">orangethroat darter</name>
    <dbReference type="NCBI Taxonomy" id="54343"/>
    <lineage>
        <taxon>Eukaryota</taxon>
        <taxon>Metazoa</taxon>
        <taxon>Chordata</taxon>
        <taxon>Craniata</taxon>
        <taxon>Vertebrata</taxon>
        <taxon>Euteleostomi</taxon>
        <taxon>Actinopterygii</taxon>
        <taxon>Neopterygii</taxon>
        <taxon>Teleostei</taxon>
        <taxon>Neoteleostei</taxon>
        <taxon>Acanthomorphata</taxon>
        <taxon>Eupercaria</taxon>
        <taxon>Perciformes</taxon>
        <taxon>Percoidei</taxon>
        <taxon>Percidae</taxon>
        <taxon>Etheostomatinae</taxon>
        <taxon>Etheostoma</taxon>
    </lineage>
</organism>
<comment type="caution">
    <text evidence="1">The sequence shown here is derived from an EMBL/GenBank/DDBJ whole genome shotgun (WGS) entry which is preliminary data.</text>
</comment>
<accession>A0A5J5D6S5</accession>
<reference evidence="1 2" key="1">
    <citation type="submission" date="2019-08" db="EMBL/GenBank/DDBJ databases">
        <title>A chromosome-level genome assembly, high-density linkage maps, and genome scans reveal the genomic architecture of hybrid incompatibilities underlying speciation via character displacement in darters (Percidae: Etheostominae).</title>
        <authorList>
            <person name="Moran R.L."/>
            <person name="Catchen J.M."/>
            <person name="Fuller R.C."/>
        </authorList>
    </citation>
    <scope>NUCLEOTIDE SEQUENCE [LARGE SCALE GENOMIC DNA]</scope>
    <source>
        <strain evidence="1">EspeVRDwgs_2016</strain>
        <tissue evidence="1">Muscle</tissue>
    </source>
</reference>
<gene>
    <name evidence="1" type="ORF">FQN60_010484</name>
</gene>
<evidence type="ECO:0000313" key="2">
    <source>
        <dbReference type="Proteomes" id="UP000327493"/>
    </source>
</evidence>
<evidence type="ECO:0000313" key="1">
    <source>
        <dbReference type="EMBL" id="KAA8589139.1"/>
    </source>
</evidence>
<name>A0A5J5D6S5_9PERO</name>
<sequence>MGFSAVDSLEKQVQISLNIERLEVAVSSRHPSLRNCAMQNRPHGRH</sequence>